<dbReference type="Pfam" id="PF04347">
    <property type="entry name" value="FliO"/>
    <property type="match status" value="1"/>
</dbReference>
<dbReference type="PANTHER" id="PTHR38766">
    <property type="entry name" value="FLAGELLAR PROTEIN FLIO"/>
    <property type="match status" value="1"/>
</dbReference>
<dbReference type="GO" id="GO:0009425">
    <property type="term" value="C:bacterial-type flagellum basal body"/>
    <property type="evidence" value="ECO:0007669"/>
    <property type="project" value="UniProtKB-SubCell"/>
</dbReference>
<accession>A0A178MT48</accession>
<gene>
    <name evidence="10" type="ORF">A6A05_10225</name>
</gene>
<dbReference type="Proteomes" id="UP000078543">
    <property type="component" value="Unassembled WGS sequence"/>
</dbReference>
<protein>
    <recommendedName>
        <fullName evidence="12">Flagellar assembly protein FliO</fullName>
    </recommendedName>
</protein>
<dbReference type="InterPro" id="IPR022781">
    <property type="entry name" value="Flagellar_biosynth_FliO"/>
</dbReference>
<feature type="transmembrane region" description="Helical" evidence="9">
    <location>
        <begin position="6"/>
        <end position="29"/>
    </location>
</feature>
<dbReference type="RefSeq" id="WP_068499045.1">
    <property type="nucleotide sequence ID" value="NZ_LWQU01000127.1"/>
</dbReference>
<dbReference type="GO" id="GO:0044781">
    <property type="term" value="P:bacterial-type flagellum organization"/>
    <property type="evidence" value="ECO:0007669"/>
    <property type="project" value="InterPro"/>
</dbReference>
<evidence type="ECO:0000256" key="9">
    <source>
        <dbReference type="SAM" id="Phobius"/>
    </source>
</evidence>
<evidence type="ECO:0000256" key="2">
    <source>
        <dbReference type="ARBA" id="ARBA00004236"/>
    </source>
</evidence>
<sequence>MELDAASYLRFVAALAFVVGLMLALLWALRRFGPAGMVVRAGAKRRLGVVETAALDGRRRLVLIRRDDTEHLLLVGGGNDMLIESRVAPAAQEDKA</sequence>
<organism evidence="10 11">
    <name type="scientific">Magnetospirillum moscoviense</name>
    <dbReference type="NCBI Taxonomy" id="1437059"/>
    <lineage>
        <taxon>Bacteria</taxon>
        <taxon>Pseudomonadati</taxon>
        <taxon>Pseudomonadota</taxon>
        <taxon>Alphaproteobacteria</taxon>
        <taxon>Rhodospirillales</taxon>
        <taxon>Rhodospirillaceae</taxon>
        <taxon>Magnetospirillum</taxon>
    </lineage>
</organism>
<proteinExistence type="inferred from homology"/>
<dbReference type="GO" id="GO:0005886">
    <property type="term" value="C:plasma membrane"/>
    <property type="evidence" value="ECO:0007669"/>
    <property type="project" value="UniProtKB-SubCell"/>
</dbReference>
<evidence type="ECO:0000313" key="10">
    <source>
        <dbReference type="EMBL" id="OAN52931.1"/>
    </source>
</evidence>
<comment type="subcellular location">
    <subcellularLocation>
        <location evidence="1">Bacterial flagellum basal body</location>
    </subcellularLocation>
    <subcellularLocation>
        <location evidence="2">Cell membrane</location>
    </subcellularLocation>
</comment>
<dbReference type="InterPro" id="IPR052205">
    <property type="entry name" value="FliO/MopB"/>
</dbReference>
<dbReference type="OrthoDB" id="8456606at2"/>
<keyword evidence="3" id="KW-1003">Cell membrane</keyword>
<evidence type="ECO:0000256" key="1">
    <source>
        <dbReference type="ARBA" id="ARBA00004117"/>
    </source>
</evidence>
<evidence type="ECO:0000256" key="3">
    <source>
        <dbReference type="ARBA" id="ARBA00022475"/>
    </source>
</evidence>
<evidence type="ECO:0000256" key="4">
    <source>
        <dbReference type="ARBA" id="ARBA00022692"/>
    </source>
</evidence>
<comment type="similarity">
    <text evidence="8">Belongs to the FliO/MopB family.</text>
</comment>
<evidence type="ECO:0000256" key="8">
    <source>
        <dbReference type="ARBA" id="ARBA00037937"/>
    </source>
</evidence>
<comment type="caution">
    <text evidence="10">The sequence shown here is derived from an EMBL/GenBank/DDBJ whole genome shotgun (WGS) entry which is preliminary data.</text>
</comment>
<name>A0A178MT48_9PROT</name>
<keyword evidence="11" id="KW-1185">Reference proteome</keyword>
<evidence type="ECO:0000313" key="11">
    <source>
        <dbReference type="Proteomes" id="UP000078543"/>
    </source>
</evidence>
<keyword evidence="7" id="KW-0975">Bacterial flagellum</keyword>
<evidence type="ECO:0000256" key="7">
    <source>
        <dbReference type="ARBA" id="ARBA00023143"/>
    </source>
</evidence>
<dbReference type="AlphaFoldDB" id="A0A178MT48"/>
<evidence type="ECO:0000256" key="5">
    <source>
        <dbReference type="ARBA" id="ARBA00022989"/>
    </source>
</evidence>
<keyword evidence="5 9" id="KW-1133">Transmembrane helix</keyword>
<dbReference type="STRING" id="1437059.A6A05_10225"/>
<keyword evidence="4 9" id="KW-0812">Transmembrane</keyword>
<dbReference type="PANTHER" id="PTHR38766:SF1">
    <property type="entry name" value="FLAGELLAR PROTEIN FLIO"/>
    <property type="match status" value="1"/>
</dbReference>
<keyword evidence="6 9" id="KW-0472">Membrane</keyword>
<evidence type="ECO:0008006" key="12">
    <source>
        <dbReference type="Google" id="ProtNLM"/>
    </source>
</evidence>
<reference evidence="10 11" key="1">
    <citation type="submission" date="2016-04" db="EMBL/GenBank/DDBJ databases">
        <title>Draft genome sequence of freshwater magnetotactic bacteria Magnetospirillum marisnigri SP-1 and Magnetospirillum moscoviense BB-1.</title>
        <authorList>
            <person name="Koziaeva V."/>
            <person name="Dziuba M.V."/>
            <person name="Ivanov T.M."/>
            <person name="Kuznetsov B."/>
            <person name="Grouzdev D.S."/>
        </authorList>
    </citation>
    <scope>NUCLEOTIDE SEQUENCE [LARGE SCALE GENOMIC DNA]</scope>
    <source>
        <strain evidence="10 11">BB-1</strain>
    </source>
</reference>
<dbReference type="EMBL" id="LWQU01000127">
    <property type="protein sequence ID" value="OAN52931.1"/>
    <property type="molecule type" value="Genomic_DNA"/>
</dbReference>
<evidence type="ECO:0000256" key="6">
    <source>
        <dbReference type="ARBA" id="ARBA00023136"/>
    </source>
</evidence>